<dbReference type="EMBL" id="JACHLL010000002">
    <property type="protein sequence ID" value="MBB6341346.1"/>
    <property type="molecule type" value="Genomic_DNA"/>
</dbReference>
<evidence type="ECO:0000313" key="1">
    <source>
        <dbReference type="EMBL" id="MBB6341346.1"/>
    </source>
</evidence>
<dbReference type="AlphaFoldDB" id="A0A7X0EU91"/>
<sequence length="268" mass="29744">MALLLFPQAREWQAISSLPVVDDNWLDNNGWLLRKHLLEQVPAADSLESPDCSFINRALLEEHPRATIRRLDLDTDGTADLLYSGSAYCREGELTVFWKSDPRGFPNGLVTQRADELLFAKPAKAPQLLTLRSGCCGDPMDRYELAHEQAWVPKHLQDGGDPLPVRPSITAFGHLALRLAPQLDNPYNPDLSQFYNAAAFGNISRLYMPGAQVFPLKSLRDAQGQEWQLIRVEEGSASLSVHAPLPANVGWVEARCLTEQCPPPALTP</sequence>
<gene>
    <name evidence="1" type="ORF">HNP49_001503</name>
</gene>
<evidence type="ECO:0000313" key="2">
    <source>
        <dbReference type="Proteomes" id="UP000557193"/>
    </source>
</evidence>
<protein>
    <submittedName>
        <fullName evidence="1">Uncharacterized protein</fullName>
    </submittedName>
</protein>
<dbReference type="Proteomes" id="UP000557193">
    <property type="component" value="Unassembled WGS sequence"/>
</dbReference>
<proteinExistence type="predicted"/>
<organism evidence="1 2">
    <name type="scientific">Pseudomonas fluvialis</name>
    <dbReference type="NCBI Taxonomy" id="1793966"/>
    <lineage>
        <taxon>Bacteria</taxon>
        <taxon>Pseudomonadati</taxon>
        <taxon>Pseudomonadota</taxon>
        <taxon>Gammaproteobacteria</taxon>
        <taxon>Pseudomonadales</taxon>
        <taxon>Pseudomonadaceae</taxon>
        <taxon>Pseudomonas</taxon>
    </lineage>
</organism>
<name>A0A7X0EU91_9PSED</name>
<reference evidence="1 2" key="1">
    <citation type="submission" date="2020-08" db="EMBL/GenBank/DDBJ databases">
        <title>Functional genomics of gut bacteria from endangered species of beetles.</title>
        <authorList>
            <person name="Carlos-Shanley C."/>
        </authorList>
    </citation>
    <scope>NUCLEOTIDE SEQUENCE [LARGE SCALE GENOMIC DNA]</scope>
    <source>
        <strain evidence="1 2">S00202</strain>
    </source>
</reference>
<keyword evidence="2" id="KW-1185">Reference proteome</keyword>
<comment type="caution">
    <text evidence="1">The sequence shown here is derived from an EMBL/GenBank/DDBJ whole genome shotgun (WGS) entry which is preliminary data.</text>
</comment>
<accession>A0A7X0EU91</accession>